<reference evidence="2 3" key="2">
    <citation type="journal article" date="2019" name="G3 (Bethesda)">
        <title>Hybrid Assembly of the Genome of the Entomopathogenic Nematode Steinernema carpocapsae Identifies the X-Chromosome.</title>
        <authorList>
            <person name="Serra L."/>
            <person name="Macchietto M."/>
            <person name="Macias-Munoz A."/>
            <person name="McGill C.J."/>
            <person name="Rodriguez I.M."/>
            <person name="Rodriguez B."/>
            <person name="Murad R."/>
            <person name="Mortazavi A."/>
        </authorList>
    </citation>
    <scope>NUCLEOTIDE SEQUENCE [LARGE SCALE GENOMIC DNA]</scope>
    <source>
        <strain evidence="2 3">ALL</strain>
    </source>
</reference>
<organism evidence="2 3">
    <name type="scientific">Steinernema carpocapsae</name>
    <name type="common">Entomopathogenic nematode</name>
    <dbReference type="NCBI Taxonomy" id="34508"/>
    <lineage>
        <taxon>Eukaryota</taxon>
        <taxon>Metazoa</taxon>
        <taxon>Ecdysozoa</taxon>
        <taxon>Nematoda</taxon>
        <taxon>Chromadorea</taxon>
        <taxon>Rhabditida</taxon>
        <taxon>Tylenchina</taxon>
        <taxon>Panagrolaimomorpha</taxon>
        <taxon>Strongyloidoidea</taxon>
        <taxon>Steinernematidae</taxon>
        <taxon>Steinernema</taxon>
    </lineage>
</organism>
<evidence type="ECO:0000313" key="2">
    <source>
        <dbReference type="EMBL" id="TKR94961.1"/>
    </source>
</evidence>
<feature type="compositionally biased region" description="Polar residues" evidence="1">
    <location>
        <begin position="120"/>
        <end position="129"/>
    </location>
</feature>
<proteinExistence type="predicted"/>
<dbReference type="Proteomes" id="UP000298663">
    <property type="component" value="Unassembled WGS sequence"/>
</dbReference>
<sequence length="154" mass="16927">MNIETGARHPDRQAFVWTIKMFDADPNHLDFRLNEARGAGAANPLEETAFDEPGTDFGDGHPEFQGDDVLEDEVSGKEAEIREISILRVLLTTLQTHLLGPINPPKTERQSLFAAKEESTNPSSSTIHSPKSGFPWTRAKSSPTPMTPSLPFAT</sequence>
<keyword evidence="3" id="KW-1185">Reference proteome</keyword>
<accession>A0A4U5PFF5</accession>
<protein>
    <submittedName>
        <fullName evidence="2">Uncharacterized protein</fullName>
    </submittedName>
</protein>
<gene>
    <name evidence="2" type="ORF">L596_009187</name>
</gene>
<comment type="caution">
    <text evidence="2">The sequence shown here is derived from an EMBL/GenBank/DDBJ whole genome shotgun (WGS) entry which is preliminary data.</text>
</comment>
<name>A0A4U5PFF5_STECR</name>
<dbReference type="AlphaFoldDB" id="A0A4U5PFF5"/>
<evidence type="ECO:0000256" key="1">
    <source>
        <dbReference type="SAM" id="MobiDB-lite"/>
    </source>
</evidence>
<reference evidence="2 3" key="1">
    <citation type="journal article" date="2015" name="Genome Biol.">
        <title>Comparative genomics of Steinernema reveals deeply conserved gene regulatory networks.</title>
        <authorList>
            <person name="Dillman A.R."/>
            <person name="Macchietto M."/>
            <person name="Porter C.F."/>
            <person name="Rogers A."/>
            <person name="Williams B."/>
            <person name="Antoshechkin I."/>
            <person name="Lee M.M."/>
            <person name="Goodwin Z."/>
            <person name="Lu X."/>
            <person name="Lewis E.E."/>
            <person name="Goodrich-Blair H."/>
            <person name="Stock S.P."/>
            <person name="Adams B.J."/>
            <person name="Sternberg P.W."/>
            <person name="Mortazavi A."/>
        </authorList>
    </citation>
    <scope>NUCLEOTIDE SEQUENCE [LARGE SCALE GENOMIC DNA]</scope>
    <source>
        <strain evidence="2 3">ALL</strain>
    </source>
</reference>
<dbReference type="EMBL" id="AZBU02000002">
    <property type="protein sequence ID" value="TKR94961.1"/>
    <property type="molecule type" value="Genomic_DNA"/>
</dbReference>
<evidence type="ECO:0000313" key="3">
    <source>
        <dbReference type="Proteomes" id="UP000298663"/>
    </source>
</evidence>
<feature type="region of interest" description="Disordered" evidence="1">
    <location>
        <begin position="114"/>
        <end position="154"/>
    </location>
</feature>